<feature type="transmembrane region" description="Helical" evidence="1">
    <location>
        <begin position="276"/>
        <end position="295"/>
    </location>
</feature>
<keyword evidence="1" id="KW-0812">Transmembrane</keyword>
<feature type="transmembrane region" description="Helical" evidence="1">
    <location>
        <begin position="315"/>
        <end position="334"/>
    </location>
</feature>
<protein>
    <submittedName>
        <fullName evidence="2">Uncharacterized protein</fullName>
    </submittedName>
</protein>
<name>A0A7S1W009_ALECA</name>
<gene>
    <name evidence="2" type="ORF">ACAT0790_LOCUS27072</name>
</gene>
<reference evidence="2" key="1">
    <citation type="submission" date="2021-01" db="EMBL/GenBank/DDBJ databases">
        <authorList>
            <person name="Corre E."/>
            <person name="Pelletier E."/>
            <person name="Niang G."/>
            <person name="Scheremetjew M."/>
            <person name="Finn R."/>
            <person name="Kale V."/>
            <person name="Holt S."/>
            <person name="Cochrane G."/>
            <person name="Meng A."/>
            <person name="Brown T."/>
            <person name="Cohen L."/>
        </authorList>
    </citation>
    <scope>NUCLEOTIDE SEQUENCE</scope>
    <source>
        <strain evidence="2">OF101</strain>
    </source>
</reference>
<evidence type="ECO:0000256" key="1">
    <source>
        <dbReference type="SAM" id="Phobius"/>
    </source>
</evidence>
<organism evidence="2">
    <name type="scientific">Alexandrium catenella</name>
    <name type="common">Red tide dinoflagellate</name>
    <name type="synonym">Gonyaulax catenella</name>
    <dbReference type="NCBI Taxonomy" id="2925"/>
    <lineage>
        <taxon>Eukaryota</taxon>
        <taxon>Sar</taxon>
        <taxon>Alveolata</taxon>
        <taxon>Dinophyceae</taxon>
        <taxon>Gonyaulacales</taxon>
        <taxon>Pyrocystaceae</taxon>
        <taxon>Alexandrium</taxon>
    </lineage>
</organism>
<evidence type="ECO:0000313" key="2">
    <source>
        <dbReference type="EMBL" id="CAD9141296.1"/>
    </source>
</evidence>
<feature type="transmembrane region" description="Helical" evidence="1">
    <location>
        <begin position="249"/>
        <end position="270"/>
    </location>
</feature>
<accession>A0A7S1W009</accession>
<feature type="transmembrane region" description="Helical" evidence="1">
    <location>
        <begin position="366"/>
        <end position="388"/>
    </location>
</feature>
<sequence>MVAEPEPPPLAGLAELPEPSFPIWQQVVSPLAHLTPREVARVLATAQWAGSGGSRSRLTVWRTYFMLLWGPEYGATRQTQVRVMQSWVGVDTMPAPWPLALGFCGAHSALDHMFWFLPVMRCALQLERPQRCSPVSQAQAWQVACHVRHGGNRRLWRCFECDVLEVVPPGPMPQHFRQHWIVPCSNCQRTAHRACLEKRLLTARSLKGDGSSTPKLRCSACSREYRASKRFPESLPELLRATRQEWRWVLRRVFVTMCFFSWIYTLAGHYMSKAGVSIEVSVLLLFTATIMSISVCPRFHRGVQMIWNTPNRYRYLRLFGLYSVLCHMVVFRALEPLQWEAVAAEKPWLAGMHKIHTLVHGSLSGMIMLSSFSLLYISTASGAIFLFWKTSLRVPTVASADVHQQHRLMPKLTPSHSQCGLCQLGLCLDNDCM</sequence>
<keyword evidence="1" id="KW-1133">Transmembrane helix</keyword>
<proteinExistence type="predicted"/>
<dbReference type="AlphaFoldDB" id="A0A7S1W009"/>
<keyword evidence="1" id="KW-0472">Membrane</keyword>
<dbReference type="EMBL" id="HBGE01044918">
    <property type="protein sequence ID" value="CAD9141296.1"/>
    <property type="molecule type" value="Transcribed_RNA"/>
</dbReference>